<dbReference type="OrthoDB" id="5204141at2759"/>
<organism evidence="2 3">
    <name type="scientific">Cytospora mali</name>
    <name type="common">Apple Valsa canker fungus</name>
    <name type="synonym">Valsa mali</name>
    <dbReference type="NCBI Taxonomy" id="578113"/>
    <lineage>
        <taxon>Eukaryota</taxon>
        <taxon>Fungi</taxon>
        <taxon>Dikarya</taxon>
        <taxon>Ascomycota</taxon>
        <taxon>Pezizomycotina</taxon>
        <taxon>Sordariomycetes</taxon>
        <taxon>Sordariomycetidae</taxon>
        <taxon>Diaporthales</taxon>
        <taxon>Cytosporaceae</taxon>
        <taxon>Cytospora</taxon>
    </lineage>
</organism>
<protein>
    <submittedName>
        <fullName evidence="2">Uncharacterized protein</fullName>
    </submittedName>
</protein>
<sequence length="197" mass="21308">MKQTIVAFLTAAFAGQAVATINKGIAYYSDGHSDQAVWIDGEDACDYVYMGPSSDDICDWNDGWFTAQNGFTYRFTGCGSNFCLLNSDSSVNSCSHWSPYSHAGNGCNGQAGSFYVDQQWSFYQVSSTLSEKHQPGGFSGADQVFDGSAHVAPDGNTRRCGMGHDALHEATAWLEVTGGEGFWYDSRHSLAITLRGT</sequence>
<feature type="signal peptide" evidence="1">
    <location>
        <begin position="1"/>
        <end position="19"/>
    </location>
</feature>
<evidence type="ECO:0000313" key="2">
    <source>
        <dbReference type="EMBL" id="KUI63522.1"/>
    </source>
</evidence>
<dbReference type="Proteomes" id="UP000078559">
    <property type="component" value="Unassembled WGS sequence"/>
</dbReference>
<accession>A0A194VHQ0</accession>
<keyword evidence="1" id="KW-0732">Signal</keyword>
<reference evidence="2" key="1">
    <citation type="submission" date="2014-12" db="EMBL/GenBank/DDBJ databases">
        <title>Genome Sequence of Valsa Canker Pathogens Uncovers a Specific Adaption of Colonization on Woody Bark.</title>
        <authorList>
            <person name="Yin Z."/>
            <person name="Liu H."/>
            <person name="Gao X."/>
            <person name="Li Z."/>
            <person name="Song N."/>
            <person name="Ke X."/>
            <person name="Dai Q."/>
            <person name="Wu Y."/>
            <person name="Sun Y."/>
            <person name="Xu J.-R."/>
            <person name="Kang Z.K."/>
            <person name="Wang L."/>
            <person name="Huang L."/>
        </authorList>
    </citation>
    <scope>NUCLEOTIDE SEQUENCE [LARGE SCALE GENOMIC DNA]</scope>
    <source>
        <strain evidence="2">03-8</strain>
    </source>
</reference>
<feature type="chain" id="PRO_5008266520" evidence="1">
    <location>
        <begin position="20"/>
        <end position="197"/>
    </location>
</feature>
<dbReference type="AlphaFoldDB" id="A0A194VHQ0"/>
<proteinExistence type="predicted"/>
<keyword evidence="3" id="KW-1185">Reference proteome</keyword>
<name>A0A194VHQ0_CYTMA</name>
<gene>
    <name evidence="2" type="ORF">VM1G_10272</name>
</gene>
<evidence type="ECO:0000313" key="3">
    <source>
        <dbReference type="Proteomes" id="UP000078559"/>
    </source>
</evidence>
<evidence type="ECO:0000256" key="1">
    <source>
        <dbReference type="SAM" id="SignalP"/>
    </source>
</evidence>
<dbReference type="EMBL" id="KN796113">
    <property type="protein sequence ID" value="KUI63522.1"/>
    <property type="molecule type" value="Genomic_DNA"/>
</dbReference>